<dbReference type="RefSeq" id="XP_043009098.1">
    <property type="nucleotide sequence ID" value="XM_043153813.1"/>
</dbReference>
<dbReference type="Proteomes" id="UP001049176">
    <property type="component" value="Chromosome 5"/>
</dbReference>
<dbReference type="EMBL" id="CM032185">
    <property type="protein sequence ID" value="KAG7092628.1"/>
    <property type="molecule type" value="Genomic_DNA"/>
</dbReference>
<dbReference type="AlphaFoldDB" id="A0A9P7USN3"/>
<evidence type="ECO:0000313" key="1">
    <source>
        <dbReference type="EMBL" id="KAG7092628.1"/>
    </source>
</evidence>
<keyword evidence="2" id="KW-1185">Reference proteome</keyword>
<dbReference type="KEGG" id="more:E1B28_008971"/>
<name>A0A9P7USN3_9AGAR</name>
<sequence length="344" mass="39329">MSRFDLEELDKPRVYFHDIDLEFCNDFLDFIANIRRMVINKKAVLLNVLRLLLADWAVEHPGISSQADPIWLTLENDLNKYLLTTRFPTLNFAPVEDRDAWGWQPMRVEQLKQEEEGSPDPHHVFIRLDLAVGLNNLIIEVQTNPLVKTHLTDAKMMMVATIVHELGHNLVTNLLPCVHWTPKRFRQNNMQPHNGESGVYLEEIFFGGVMAGIFYKEAGLDLSKIRRLQVYNMEVWYCLDGENRNILEQFLENIDFRTIPVNAEAPLFKGFGTSTEPPTCPPAPPLHNIETWKHGCQHVDMSAPHSVASSIRVDAENLIGLGINGIQGLEEGESRSYITNCFQD</sequence>
<reference evidence="1" key="1">
    <citation type="journal article" date="2021" name="Genome Biol. Evol.">
        <title>The assembled and annotated genome of the fairy-ring fungus Marasmius oreades.</title>
        <authorList>
            <person name="Hiltunen M."/>
            <person name="Ament-Velasquez S.L."/>
            <person name="Johannesson H."/>
        </authorList>
    </citation>
    <scope>NUCLEOTIDE SEQUENCE</scope>
    <source>
        <strain evidence="1">03SP1</strain>
    </source>
</reference>
<evidence type="ECO:0000313" key="2">
    <source>
        <dbReference type="Proteomes" id="UP001049176"/>
    </source>
</evidence>
<accession>A0A9P7USN3</accession>
<dbReference type="GeneID" id="66078047"/>
<comment type="caution">
    <text evidence="1">The sequence shown here is derived from an EMBL/GenBank/DDBJ whole genome shotgun (WGS) entry which is preliminary data.</text>
</comment>
<organism evidence="1 2">
    <name type="scientific">Marasmius oreades</name>
    <name type="common">fairy-ring Marasmius</name>
    <dbReference type="NCBI Taxonomy" id="181124"/>
    <lineage>
        <taxon>Eukaryota</taxon>
        <taxon>Fungi</taxon>
        <taxon>Dikarya</taxon>
        <taxon>Basidiomycota</taxon>
        <taxon>Agaricomycotina</taxon>
        <taxon>Agaricomycetes</taxon>
        <taxon>Agaricomycetidae</taxon>
        <taxon>Agaricales</taxon>
        <taxon>Marasmiineae</taxon>
        <taxon>Marasmiaceae</taxon>
        <taxon>Marasmius</taxon>
    </lineage>
</organism>
<proteinExistence type="predicted"/>
<gene>
    <name evidence="1" type="ORF">E1B28_008971</name>
</gene>
<protein>
    <submittedName>
        <fullName evidence="1">Uncharacterized protein</fullName>
    </submittedName>
</protein>